<name>A0A6A4HCE7_9AGAR</name>
<proteinExistence type="predicted"/>
<dbReference type="Proteomes" id="UP000799118">
    <property type="component" value="Unassembled WGS sequence"/>
</dbReference>
<evidence type="ECO:0000256" key="1">
    <source>
        <dbReference type="SAM" id="MobiDB-lite"/>
    </source>
</evidence>
<dbReference type="EMBL" id="ML769521">
    <property type="protein sequence ID" value="KAE9395999.1"/>
    <property type="molecule type" value="Genomic_DNA"/>
</dbReference>
<accession>A0A6A4HCE7</accession>
<keyword evidence="3" id="KW-1185">Reference proteome</keyword>
<reference evidence="2" key="1">
    <citation type="journal article" date="2019" name="Environ. Microbiol.">
        <title>Fungal ecological strategies reflected in gene transcription - a case study of two litter decomposers.</title>
        <authorList>
            <person name="Barbi F."/>
            <person name="Kohler A."/>
            <person name="Barry K."/>
            <person name="Baskaran P."/>
            <person name="Daum C."/>
            <person name="Fauchery L."/>
            <person name="Ihrmark K."/>
            <person name="Kuo A."/>
            <person name="LaButti K."/>
            <person name="Lipzen A."/>
            <person name="Morin E."/>
            <person name="Grigoriev I.V."/>
            <person name="Henrissat B."/>
            <person name="Lindahl B."/>
            <person name="Martin F."/>
        </authorList>
    </citation>
    <scope>NUCLEOTIDE SEQUENCE</scope>
    <source>
        <strain evidence="2">JB14</strain>
    </source>
</reference>
<evidence type="ECO:0000313" key="3">
    <source>
        <dbReference type="Proteomes" id="UP000799118"/>
    </source>
</evidence>
<sequence>MPSQFDYAYNPNWNTYHAQAERVYPQMVAPQSHPYPQQQLAHPGQSSPGPFRRRSESGSHAHAASPYARARVPTAASHHRGSHVDEPYPPDSIYSFAHPAALPDAQWILANSGHPFPALPPLQLEYLPRRPDILWLYLGTSFAEVLKQAPILDDPETMVFAHQGWKRTQWTLDYPGLRPVTHRMQVVVGNRHITRLEVAIEICIEIKRVMRGGKAQILNTRTTDQERGINPKWSLDRCDYKDVRLIALVFHGSSWIPVLAEECS</sequence>
<dbReference type="OrthoDB" id="2602575at2759"/>
<dbReference type="AlphaFoldDB" id="A0A6A4HCE7"/>
<organism evidence="2 3">
    <name type="scientific">Gymnopus androsaceus JB14</name>
    <dbReference type="NCBI Taxonomy" id="1447944"/>
    <lineage>
        <taxon>Eukaryota</taxon>
        <taxon>Fungi</taxon>
        <taxon>Dikarya</taxon>
        <taxon>Basidiomycota</taxon>
        <taxon>Agaricomycotina</taxon>
        <taxon>Agaricomycetes</taxon>
        <taxon>Agaricomycetidae</taxon>
        <taxon>Agaricales</taxon>
        <taxon>Marasmiineae</taxon>
        <taxon>Omphalotaceae</taxon>
        <taxon>Gymnopus</taxon>
    </lineage>
</organism>
<evidence type="ECO:0000313" key="2">
    <source>
        <dbReference type="EMBL" id="KAE9395999.1"/>
    </source>
</evidence>
<feature type="compositionally biased region" description="Polar residues" evidence="1">
    <location>
        <begin position="34"/>
        <end position="48"/>
    </location>
</feature>
<feature type="region of interest" description="Disordered" evidence="1">
    <location>
        <begin position="31"/>
        <end position="84"/>
    </location>
</feature>
<gene>
    <name evidence="2" type="ORF">BT96DRAFT_997165</name>
</gene>
<protein>
    <submittedName>
        <fullName evidence="2">Uncharacterized protein</fullName>
    </submittedName>
</protein>